<proteinExistence type="inferred from homology"/>
<gene>
    <name evidence="4" type="ORF">JKJ07_33445</name>
</gene>
<dbReference type="InterPro" id="IPR036291">
    <property type="entry name" value="NAD(P)-bd_dom_sf"/>
</dbReference>
<dbReference type="Pfam" id="PF00106">
    <property type="entry name" value="adh_short"/>
    <property type="match status" value="1"/>
</dbReference>
<comment type="caution">
    <text evidence="4">The sequence shown here is derived from an EMBL/GenBank/DDBJ whole genome shotgun (WGS) entry which is preliminary data.</text>
</comment>
<protein>
    <submittedName>
        <fullName evidence="4">SDR family NAD(P)-dependent oxidoreductase</fullName>
    </submittedName>
</protein>
<dbReference type="InterPro" id="IPR002347">
    <property type="entry name" value="SDR_fam"/>
</dbReference>
<comment type="similarity">
    <text evidence="1">Belongs to the short-chain dehydrogenases/reductases (SDR) family.</text>
</comment>
<evidence type="ECO:0000256" key="3">
    <source>
        <dbReference type="ARBA" id="ARBA00023002"/>
    </source>
</evidence>
<dbReference type="PANTHER" id="PTHR24320">
    <property type="entry name" value="RETINOL DEHYDROGENASE"/>
    <property type="match status" value="1"/>
</dbReference>
<dbReference type="Gene3D" id="3.40.50.720">
    <property type="entry name" value="NAD(P)-binding Rossmann-like Domain"/>
    <property type="match status" value="1"/>
</dbReference>
<evidence type="ECO:0000256" key="1">
    <source>
        <dbReference type="ARBA" id="ARBA00006484"/>
    </source>
</evidence>
<organism evidence="4 5">
    <name type="scientific">Paractinoplanes lichenicola</name>
    <dbReference type="NCBI Taxonomy" id="2802976"/>
    <lineage>
        <taxon>Bacteria</taxon>
        <taxon>Bacillati</taxon>
        <taxon>Actinomycetota</taxon>
        <taxon>Actinomycetes</taxon>
        <taxon>Micromonosporales</taxon>
        <taxon>Micromonosporaceae</taxon>
        <taxon>Paractinoplanes</taxon>
    </lineage>
</organism>
<keyword evidence="2" id="KW-0521">NADP</keyword>
<keyword evidence="3" id="KW-0560">Oxidoreductase</keyword>
<evidence type="ECO:0000313" key="5">
    <source>
        <dbReference type="Proteomes" id="UP000598996"/>
    </source>
</evidence>
<accession>A0ABS1VXL5</accession>
<sequence length="287" mass="30525">MTIRTPFTTNSTAAEVLAGLDLTGKRILITGGTSGLGLAAATALRDRGAEVLTPVRAELDLADLDSVEAYAPGELDVIIANAGVMAVPERRLTKIGWESQLATNFLGHFHLITRAGLTKNARIVMVSSGAQLRAGVDFDDPHFDRRPYDPWVAYSQSKAAEVLLAVALGRRRPGVAANAMAPGRIHTNLQRHLGPATMRALGAMDDDGNLIHAEGYKTAEQGAAGEVLLAVSPLLEGVTGRYFDEDNQEAEVVPGGPEPMTGVAEWSVDPAAADRLWELAEEAIRTR</sequence>
<evidence type="ECO:0000313" key="4">
    <source>
        <dbReference type="EMBL" id="MBL7259231.1"/>
    </source>
</evidence>
<dbReference type="RefSeq" id="WP_202995898.1">
    <property type="nucleotide sequence ID" value="NZ_JAENHO010000010.1"/>
</dbReference>
<dbReference type="EMBL" id="JAENHO010000010">
    <property type="protein sequence ID" value="MBL7259231.1"/>
    <property type="molecule type" value="Genomic_DNA"/>
</dbReference>
<dbReference type="PANTHER" id="PTHR24320:SF282">
    <property type="entry name" value="WW DOMAIN-CONTAINING OXIDOREDUCTASE"/>
    <property type="match status" value="1"/>
</dbReference>
<evidence type="ECO:0000256" key="2">
    <source>
        <dbReference type="ARBA" id="ARBA00022857"/>
    </source>
</evidence>
<name>A0ABS1VXL5_9ACTN</name>
<dbReference type="Proteomes" id="UP000598996">
    <property type="component" value="Unassembled WGS sequence"/>
</dbReference>
<keyword evidence="5" id="KW-1185">Reference proteome</keyword>
<reference evidence="4 5" key="1">
    <citation type="submission" date="2021-01" db="EMBL/GenBank/DDBJ databases">
        <title>Actinoplanes sp. nov. LDG1-01 isolated from lichen.</title>
        <authorList>
            <person name="Saeng-In P."/>
            <person name="Phongsopitanun W."/>
            <person name="Kanchanasin P."/>
            <person name="Yuki M."/>
            <person name="Kudo T."/>
            <person name="Ohkuma M."/>
            <person name="Tanasupawat S."/>
        </authorList>
    </citation>
    <scope>NUCLEOTIDE SEQUENCE [LARGE SCALE GENOMIC DNA]</scope>
    <source>
        <strain evidence="4 5">LDG1-01</strain>
    </source>
</reference>
<dbReference type="PRINTS" id="PR00081">
    <property type="entry name" value="GDHRDH"/>
</dbReference>
<dbReference type="SUPFAM" id="SSF51735">
    <property type="entry name" value="NAD(P)-binding Rossmann-fold domains"/>
    <property type="match status" value="1"/>
</dbReference>